<dbReference type="Proteomes" id="UP000747399">
    <property type="component" value="Unassembled WGS sequence"/>
</dbReference>
<organism evidence="2 3">
    <name type="scientific">Volvox africanus</name>
    <dbReference type="NCBI Taxonomy" id="51714"/>
    <lineage>
        <taxon>Eukaryota</taxon>
        <taxon>Viridiplantae</taxon>
        <taxon>Chlorophyta</taxon>
        <taxon>core chlorophytes</taxon>
        <taxon>Chlorophyceae</taxon>
        <taxon>CS clade</taxon>
        <taxon>Chlamydomonadales</taxon>
        <taxon>Volvocaceae</taxon>
        <taxon>Volvox</taxon>
    </lineage>
</organism>
<name>A0A8J4EUB9_9CHLO</name>
<feature type="compositionally biased region" description="Gly residues" evidence="1">
    <location>
        <begin position="31"/>
        <end position="64"/>
    </location>
</feature>
<evidence type="ECO:0000256" key="1">
    <source>
        <dbReference type="SAM" id="MobiDB-lite"/>
    </source>
</evidence>
<evidence type="ECO:0000313" key="3">
    <source>
        <dbReference type="Proteomes" id="UP000747399"/>
    </source>
</evidence>
<feature type="region of interest" description="Disordered" evidence="1">
    <location>
        <begin position="19"/>
        <end position="70"/>
    </location>
</feature>
<dbReference type="EMBL" id="BNCO01000005">
    <property type="protein sequence ID" value="GIL48303.1"/>
    <property type="molecule type" value="Genomic_DNA"/>
</dbReference>
<keyword evidence="3" id="KW-1185">Reference proteome</keyword>
<reference evidence="2" key="1">
    <citation type="journal article" date="2021" name="Proc. Natl. Acad. Sci. U.S.A.">
        <title>Three genomes in the algal genus Volvox reveal the fate of a haploid sex-determining region after a transition to homothallism.</title>
        <authorList>
            <person name="Yamamoto K."/>
            <person name="Hamaji T."/>
            <person name="Kawai-Toyooka H."/>
            <person name="Matsuzaki R."/>
            <person name="Takahashi F."/>
            <person name="Nishimura Y."/>
            <person name="Kawachi M."/>
            <person name="Noguchi H."/>
            <person name="Minakuchi Y."/>
            <person name="Umen J.G."/>
            <person name="Toyoda A."/>
            <person name="Nozaki H."/>
        </authorList>
    </citation>
    <scope>NUCLEOTIDE SEQUENCE</scope>
    <source>
        <strain evidence="2">NIES-3780</strain>
    </source>
</reference>
<gene>
    <name evidence="2" type="ORF">Vafri_4579</name>
</gene>
<evidence type="ECO:0000313" key="2">
    <source>
        <dbReference type="EMBL" id="GIL48303.1"/>
    </source>
</evidence>
<dbReference type="AlphaFoldDB" id="A0A8J4EUB9"/>
<sequence>MHEVIQEAMDVIFSKSLVKRQENQDGSSRSGSGGGGGGSGNGSGSGGGGSGEVDGGGSGSGSGGSCEVDGPPLVIHVNEGEWRNTRVIHLKVPTGEVEEYVRLLRQVLKEHGASITNCHNDEEALVDVLRSEYTRLTSAYKAETFKSITSNFSLLPHAGQLLETRPELFFRVPDQLQPSGGANLRAVWYGCRKYPCLVATLPGKPINGLSTGEVRDCMAALWKSNLKEKLVRPTAADSKVKTGGLQWAIVPRFDA</sequence>
<proteinExistence type="predicted"/>
<protein>
    <submittedName>
        <fullName evidence="2">Uncharacterized protein</fullName>
    </submittedName>
</protein>
<accession>A0A8J4EUB9</accession>
<comment type="caution">
    <text evidence="2">The sequence shown here is derived from an EMBL/GenBank/DDBJ whole genome shotgun (WGS) entry which is preliminary data.</text>
</comment>